<comment type="caution">
    <text evidence="1">The sequence shown here is derived from an EMBL/GenBank/DDBJ whole genome shotgun (WGS) entry which is preliminary data.</text>
</comment>
<sequence length="189" mass="21685">MRTAFLKYTFIVSIIFISKTHSQELVLSSTKNTSNISENVKTNTSTKKTLHYNNGTIKEIRETKNDVLHGLWKFFFNNGELKKEGAFSHGKSVGTWKIYNKEGKLIFIENYKNGNEHGTWKAFFPNGNVKIEGEFVSGKRQGPWKVYTENGVLKKLITFEDDIKKGEIELNDPSKDLNFFSVQQSIGNY</sequence>
<dbReference type="Proteomes" id="UP001501758">
    <property type="component" value="Unassembled WGS sequence"/>
</dbReference>
<protein>
    <recommendedName>
        <fullName evidence="3">Toxin-antitoxin system YwqK family antitoxin</fullName>
    </recommendedName>
</protein>
<reference evidence="1 2" key="1">
    <citation type="journal article" date="2019" name="Int. J. Syst. Evol. Microbiol.">
        <title>The Global Catalogue of Microorganisms (GCM) 10K type strain sequencing project: providing services to taxonomists for standard genome sequencing and annotation.</title>
        <authorList>
            <consortium name="The Broad Institute Genomics Platform"/>
            <consortium name="The Broad Institute Genome Sequencing Center for Infectious Disease"/>
            <person name="Wu L."/>
            <person name="Ma J."/>
        </authorList>
    </citation>
    <scope>NUCLEOTIDE SEQUENCE [LARGE SCALE GENOMIC DNA]</scope>
    <source>
        <strain evidence="1 2">JCM 15974</strain>
    </source>
</reference>
<name>A0ABN1J426_9FLAO</name>
<proteinExistence type="predicted"/>
<dbReference type="Pfam" id="PF07661">
    <property type="entry name" value="MORN_2"/>
    <property type="match status" value="4"/>
</dbReference>
<organism evidence="1 2">
    <name type="scientific">Aquimarina litoralis</name>
    <dbReference type="NCBI Taxonomy" id="584605"/>
    <lineage>
        <taxon>Bacteria</taxon>
        <taxon>Pseudomonadati</taxon>
        <taxon>Bacteroidota</taxon>
        <taxon>Flavobacteriia</taxon>
        <taxon>Flavobacteriales</taxon>
        <taxon>Flavobacteriaceae</taxon>
        <taxon>Aquimarina</taxon>
    </lineage>
</organism>
<evidence type="ECO:0000313" key="2">
    <source>
        <dbReference type="Proteomes" id="UP001501758"/>
    </source>
</evidence>
<evidence type="ECO:0000313" key="1">
    <source>
        <dbReference type="EMBL" id="GAA0727890.1"/>
    </source>
</evidence>
<keyword evidence="2" id="KW-1185">Reference proteome</keyword>
<dbReference type="SUPFAM" id="SSF82185">
    <property type="entry name" value="Histone H3 K4-specific methyltransferase SET7/9 N-terminal domain"/>
    <property type="match status" value="1"/>
</dbReference>
<dbReference type="EMBL" id="BAAAGE010000003">
    <property type="protein sequence ID" value="GAA0727890.1"/>
    <property type="molecule type" value="Genomic_DNA"/>
</dbReference>
<evidence type="ECO:0008006" key="3">
    <source>
        <dbReference type="Google" id="ProtNLM"/>
    </source>
</evidence>
<dbReference type="InterPro" id="IPR011652">
    <property type="entry name" value="MORN_2"/>
</dbReference>
<accession>A0ABN1J426</accession>
<gene>
    <name evidence="1" type="ORF">GCM10009430_36450</name>
</gene>
<dbReference type="Gene3D" id="2.20.110.10">
    <property type="entry name" value="Histone H3 K4-specific methyltransferase SET7/9 N-terminal domain"/>
    <property type="match status" value="2"/>
</dbReference>
<dbReference type="RefSeq" id="WP_343913690.1">
    <property type="nucleotide sequence ID" value="NZ_BAAAGE010000003.1"/>
</dbReference>